<dbReference type="EMBL" id="SRIB01000011">
    <property type="protein sequence ID" value="TFZ39535.1"/>
    <property type="molecule type" value="Genomic_DNA"/>
</dbReference>
<evidence type="ECO:0000256" key="4">
    <source>
        <dbReference type="ARBA" id="ARBA00022475"/>
    </source>
</evidence>
<evidence type="ECO:0000256" key="3">
    <source>
        <dbReference type="ARBA" id="ARBA00022448"/>
    </source>
</evidence>
<keyword evidence="5 10" id="KW-0812">Transmembrane</keyword>
<dbReference type="PANTHER" id="PTHR33909">
    <property type="entry name" value="SEC TRANSLOCON ACCESSORY COMPLEX SUBUNIT YAJC"/>
    <property type="match status" value="1"/>
</dbReference>
<evidence type="ECO:0000256" key="10">
    <source>
        <dbReference type="SAM" id="Phobius"/>
    </source>
</evidence>
<dbReference type="PANTHER" id="PTHR33909:SF1">
    <property type="entry name" value="SEC TRANSLOCON ACCESSORY COMPLEX SUBUNIT YAJC"/>
    <property type="match status" value="1"/>
</dbReference>
<dbReference type="SMART" id="SM01323">
    <property type="entry name" value="YajC"/>
    <property type="match status" value="1"/>
</dbReference>
<accession>A0A4Z0D2H3</accession>
<dbReference type="InterPro" id="IPR003849">
    <property type="entry name" value="Preprotein_translocase_YajC"/>
</dbReference>
<proteinExistence type="inferred from homology"/>
<dbReference type="Pfam" id="PF02699">
    <property type="entry name" value="YajC"/>
    <property type="match status" value="1"/>
</dbReference>
<evidence type="ECO:0000256" key="7">
    <source>
        <dbReference type="ARBA" id="ARBA00022989"/>
    </source>
</evidence>
<comment type="similarity">
    <text evidence="2">Belongs to the YajC family.</text>
</comment>
<dbReference type="OrthoDB" id="9800132at2"/>
<name>A0A4Z0D2H3_9FIRM</name>
<evidence type="ECO:0000313" key="11">
    <source>
        <dbReference type="EMBL" id="TFZ39535.1"/>
    </source>
</evidence>
<comment type="caution">
    <text evidence="11">The sequence shown here is derived from an EMBL/GenBank/DDBJ whole genome shotgun (WGS) entry which is preliminary data.</text>
</comment>
<organism evidence="11 12">
    <name type="scientific">Soehngenia longivitae</name>
    <dbReference type="NCBI Taxonomy" id="2562294"/>
    <lineage>
        <taxon>Bacteria</taxon>
        <taxon>Bacillati</taxon>
        <taxon>Bacillota</taxon>
        <taxon>Tissierellia</taxon>
        <taxon>Tissierellales</taxon>
        <taxon>Tissierellaceae</taxon>
        <taxon>Soehngenia</taxon>
    </lineage>
</organism>
<dbReference type="AlphaFoldDB" id="A0A4Z0D2H3"/>
<keyword evidence="7 10" id="KW-1133">Transmembrane helix</keyword>
<protein>
    <submittedName>
        <fullName evidence="11">Preprotein translocase subunit YajC</fullName>
    </submittedName>
</protein>
<dbReference type="RefSeq" id="WP_135271499.1">
    <property type="nucleotide sequence ID" value="NZ_SRIB01000011.1"/>
</dbReference>
<evidence type="ECO:0000256" key="6">
    <source>
        <dbReference type="ARBA" id="ARBA00022927"/>
    </source>
</evidence>
<comment type="subcellular location">
    <subcellularLocation>
        <location evidence="1">Cell membrane</location>
        <topology evidence="1">Single-pass membrane protein</topology>
    </subcellularLocation>
</comment>
<keyword evidence="12" id="KW-1185">Reference proteome</keyword>
<dbReference type="PRINTS" id="PR01853">
    <property type="entry name" value="YAJCTRNLCASE"/>
</dbReference>
<dbReference type="GO" id="GO:0015031">
    <property type="term" value="P:protein transport"/>
    <property type="evidence" value="ECO:0007669"/>
    <property type="project" value="UniProtKB-KW"/>
</dbReference>
<evidence type="ECO:0000313" key="12">
    <source>
        <dbReference type="Proteomes" id="UP000298381"/>
    </source>
</evidence>
<dbReference type="NCBIfam" id="TIGR00739">
    <property type="entry name" value="yajC"/>
    <property type="match status" value="1"/>
</dbReference>
<sequence length="106" mass="11833">MEALQALILPIAFLAIFYFLAIRPQKKKEKQVKEMRDSLKIGDEIITIGGLYGKVVKVKDDYVTLEVGPSKAKMDFAKWAVGSVVKSRVANDSSSKQAELKDEEDN</sequence>
<gene>
    <name evidence="11" type="primary">yajC</name>
    <name evidence="11" type="ORF">E4100_07875</name>
</gene>
<evidence type="ECO:0000256" key="8">
    <source>
        <dbReference type="ARBA" id="ARBA00023010"/>
    </source>
</evidence>
<dbReference type="GO" id="GO:0005886">
    <property type="term" value="C:plasma membrane"/>
    <property type="evidence" value="ECO:0007669"/>
    <property type="project" value="UniProtKB-SubCell"/>
</dbReference>
<keyword evidence="9 10" id="KW-0472">Membrane</keyword>
<keyword evidence="3" id="KW-0813">Transport</keyword>
<evidence type="ECO:0000256" key="5">
    <source>
        <dbReference type="ARBA" id="ARBA00022692"/>
    </source>
</evidence>
<evidence type="ECO:0000256" key="9">
    <source>
        <dbReference type="ARBA" id="ARBA00023136"/>
    </source>
</evidence>
<feature type="transmembrane region" description="Helical" evidence="10">
    <location>
        <begin position="6"/>
        <end position="22"/>
    </location>
</feature>
<reference evidence="11 12" key="1">
    <citation type="submission" date="2019-03" db="EMBL/GenBank/DDBJ databases">
        <title>Draft genome sequence data and analysis of a Fermenting Bacterium, Soehngenia longevitae strain 1933PT, isolated from petroleum reservoir in Azerbaijan.</title>
        <authorList>
            <person name="Grouzdev D.S."/>
            <person name="Bidzhieva S.K."/>
            <person name="Sokolova D.S."/>
            <person name="Tourova T.P."/>
            <person name="Poltaraus A.B."/>
            <person name="Nazina T.N."/>
        </authorList>
    </citation>
    <scope>NUCLEOTIDE SEQUENCE [LARGE SCALE GENOMIC DNA]</scope>
    <source>
        <strain evidence="11 12">1933P</strain>
    </source>
</reference>
<keyword evidence="8" id="KW-0811">Translocation</keyword>
<evidence type="ECO:0000256" key="2">
    <source>
        <dbReference type="ARBA" id="ARBA00006742"/>
    </source>
</evidence>
<evidence type="ECO:0000256" key="1">
    <source>
        <dbReference type="ARBA" id="ARBA00004162"/>
    </source>
</evidence>
<keyword evidence="4" id="KW-1003">Cell membrane</keyword>
<keyword evidence="6" id="KW-0653">Protein transport</keyword>
<dbReference type="Proteomes" id="UP000298381">
    <property type="component" value="Unassembled WGS sequence"/>
</dbReference>